<sequence>MKFAVLLVTVVLGGVSAVPQQAPPSLEDIGRIPNGEMYALECLLTSGLKIDSLKALQTGDIAVNGDQVKCLVKCFFEKAGFMDGNGKLQEEVIVRQLGQMMPQDQVQTLIQNCNVQGTDACDTAYKATECYFKNKAGLF</sequence>
<name>A0A1Q3FR64_CULTA</name>
<comment type="similarity">
    <text evidence="2">Belongs to the PBP/GOBP family.</text>
</comment>
<dbReference type="AlphaFoldDB" id="A0A1Q3FR64"/>
<dbReference type="EMBL" id="GFDL01005063">
    <property type="protein sequence ID" value="JAV29982.1"/>
    <property type="molecule type" value="Transcribed_RNA"/>
</dbReference>
<dbReference type="GO" id="GO:0007608">
    <property type="term" value="P:sensory perception of smell"/>
    <property type="evidence" value="ECO:0007669"/>
    <property type="project" value="TreeGrafter"/>
</dbReference>
<evidence type="ECO:0000256" key="1">
    <source>
        <dbReference type="ARBA" id="ARBA00004613"/>
    </source>
</evidence>
<dbReference type="PANTHER" id="PTHR11857:SF43">
    <property type="entry name" value="GEO07291P1-RELATED"/>
    <property type="match status" value="1"/>
</dbReference>
<keyword evidence="3" id="KW-0964">Secreted</keyword>
<dbReference type="GO" id="GO:0005615">
    <property type="term" value="C:extracellular space"/>
    <property type="evidence" value="ECO:0007669"/>
    <property type="project" value="TreeGrafter"/>
</dbReference>
<accession>A0A1Q3FR64</accession>
<dbReference type="SMART" id="SM00708">
    <property type="entry name" value="PhBP"/>
    <property type="match status" value="1"/>
</dbReference>
<dbReference type="SUPFAM" id="SSF47565">
    <property type="entry name" value="Insect pheromone/odorant-binding proteins"/>
    <property type="match status" value="1"/>
</dbReference>
<dbReference type="FunFam" id="1.10.238.20:FF:000001">
    <property type="entry name" value="General odorant-binding protein lush"/>
    <property type="match status" value="1"/>
</dbReference>
<feature type="chain" id="PRO_5010166534" evidence="5">
    <location>
        <begin position="18"/>
        <end position="139"/>
    </location>
</feature>
<evidence type="ECO:0000256" key="3">
    <source>
        <dbReference type="ARBA" id="ARBA00022525"/>
    </source>
</evidence>
<evidence type="ECO:0000313" key="6">
    <source>
        <dbReference type="EMBL" id="JAV29982.1"/>
    </source>
</evidence>
<dbReference type="GO" id="GO:0005549">
    <property type="term" value="F:odorant binding"/>
    <property type="evidence" value="ECO:0007669"/>
    <property type="project" value="InterPro"/>
</dbReference>
<dbReference type="InterPro" id="IPR036728">
    <property type="entry name" value="PBP_GOBP_sf"/>
</dbReference>
<evidence type="ECO:0000256" key="4">
    <source>
        <dbReference type="ARBA" id="ARBA00022729"/>
    </source>
</evidence>
<reference evidence="6" key="1">
    <citation type="submission" date="2017-01" db="EMBL/GenBank/DDBJ databases">
        <title>A deep insight into the sialotranscriptome of adult male and female Cluex tarsalis mosquitoes.</title>
        <authorList>
            <person name="Ribeiro J.M."/>
            <person name="Moreira F."/>
            <person name="Bernard K.A."/>
            <person name="Calvo E."/>
        </authorList>
    </citation>
    <scope>NUCLEOTIDE SEQUENCE</scope>
    <source>
        <strain evidence="6">Kern County</strain>
        <tissue evidence="6">Salivary glands</tissue>
    </source>
</reference>
<dbReference type="InterPro" id="IPR006170">
    <property type="entry name" value="PBP/GOBP"/>
</dbReference>
<keyword evidence="4 5" id="KW-0732">Signal</keyword>
<dbReference type="Gene3D" id="1.10.238.20">
    <property type="entry name" value="Pheromone/general odorant binding protein domain"/>
    <property type="match status" value="1"/>
</dbReference>
<dbReference type="CDD" id="cd23992">
    <property type="entry name" value="PBP_GOBP"/>
    <property type="match status" value="1"/>
</dbReference>
<protein>
    <submittedName>
        <fullName evidence="6">Putative odorant-binding protein 56e</fullName>
    </submittedName>
</protein>
<evidence type="ECO:0000256" key="2">
    <source>
        <dbReference type="ARBA" id="ARBA00008098"/>
    </source>
</evidence>
<dbReference type="Pfam" id="PF01395">
    <property type="entry name" value="PBP_GOBP"/>
    <property type="match status" value="1"/>
</dbReference>
<comment type="subcellular location">
    <subcellularLocation>
        <location evidence="1">Secreted</location>
    </subcellularLocation>
</comment>
<proteinExistence type="inferred from homology"/>
<dbReference type="PANTHER" id="PTHR11857">
    <property type="entry name" value="ODORANT BINDING PROTEIN-RELATED"/>
    <property type="match status" value="1"/>
</dbReference>
<feature type="signal peptide" evidence="5">
    <location>
        <begin position="1"/>
        <end position="17"/>
    </location>
</feature>
<organism evidence="6">
    <name type="scientific">Culex tarsalis</name>
    <name type="common">Encephalitis mosquito</name>
    <dbReference type="NCBI Taxonomy" id="7177"/>
    <lineage>
        <taxon>Eukaryota</taxon>
        <taxon>Metazoa</taxon>
        <taxon>Ecdysozoa</taxon>
        <taxon>Arthropoda</taxon>
        <taxon>Hexapoda</taxon>
        <taxon>Insecta</taxon>
        <taxon>Pterygota</taxon>
        <taxon>Neoptera</taxon>
        <taxon>Endopterygota</taxon>
        <taxon>Diptera</taxon>
        <taxon>Nematocera</taxon>
        <taxon>Culicoidea</taxon>
        <taxon>Culicidae</taxon>
        <taxon>Culicinae</taxon>
        <taxon>Culicini</taxon>
        <taxon>Culex</taxon>
        <taxon>Culex</taxon>
    </lineage>
</organism>
<evidence type="ECO:0000256" key="5">
    <source>
        <dbReference type="SAM" id="SignalP"/>
    </source>
</evidence>